<evidence type="ECO:0000256" key="2">
    <source>
        <dbReference type="ARBA" id="ARBA00007495"/>
    </source>
</evidence>
<protein>
    <recommendedName>
        <fullName evidence="9">Beta-xylanase</fullName>
        <ecNumber evidence="9">3.2.1.8</ecNumber>
    </recommendedName>
</protein>
<keyword evidence="3" id="KW-0858">Xylan degradation</keyword>
<dbReference type="RefSeq" id="WP_259868076.1">
    <property type="nucleotide sequence ID" value="NZ_JAMQJZ010000018.1"/>
</dbReference>
<evidence type="ECO:0000256" key="7">
    <source>
        <dbReference type="ARBA" id="ARBA00023295"/>
    </source>
</evidence>
<evidence type="ECO:0000256" key="8">
    <source>
        <dbReference type="ARBA" id="ARBA00023326"/>
    </source>
</evidence>
<dbReference type="GO" id="GO:0031176">
    <property type="term" value="F:endo-1,4-beta-xylanase activity"/>
    <property type="evidence" value="ECO:0007669"/>
    <property type="project" value="UniProtKB-EC"/>
</dbReference>
<dbReference type="SUPFAM" id="SSF51445">
    <property type="entry name" value="(Trans)glycosidases"/>
    <property type="match status" value="1"/>
</dbReference>
<dbReference type="Pfam" id="PF00331">
    <property type="entry name" value="Glyco_hydro_10"/>
    <property type="match status" value="1"/>
</dbReference>
<dbReference type="PRINTS" id="PR00134">
    <property type="entry name" value="GLHYDRLASE10"/>
</dbReference>
<evidence type="ECO:0000256" key="3">
    <source>
        <dbReference type="ARBA" id="ARBA00022651"/>
    </source>
</evidence>
<dbReference type="EMBL" id="JAMQJZ010000018">
    <property type="protein sequence ID" value="MDC3422237.1"/>
    <property type="molecule type" value="Genomic_DNA"/>
</dbReference>
<comment type="catalytic activity">
    <reaction evidence="1 9">
        <text>Endohydrolysis of (1-&gt;4)-beta-D-xylosidic linkages in xylans.</text>
        <dbReference type="EC" id="3.2.1.8"/>
    </reaction>
</comment>
<evidence type="ECO:0000256" key="5">
    <source>
        <dbReference type="ARBA" id="ARBA00022801"/>
    </source>
</evidence>
<dbReference type="PROSITE" id="PS51760">
    <property type="entry name" value="GH10_2"/>
    <property type="match status" value="1"/>
</dbReference>
<proteinExistence type="inferred from homology"/>
<name>A0A9X3WM15_9BACI</name>
<feature type="domain" description="GH10" evidence="10">
    <location>
        <begin position="57"/>
        <end position="356"/>
    </location>
</feature>
<keyword evidence="8 9" id="KW-0624">Polysaccharide degradation</keyword>
<gene>
    <name evidence="11" type="ORF">NC661_17955</name>
</gene>
<evidence type="ECO:0000256" key="4">
    <source>
        <dbReference type="ARBA" id="ARBA00022729"/>
    </source>
</evidence>
<dbReference type="PANTHER" id="PTHR31490:SF88">
    <property type="entry name" value="BETA-XYLANASE"/>
    <property type="match status" value="1"/>
</dbReference>
<evidence type="ECO:0000256" key="1">
    <source>
        <dbReference type="ARBA" id="ARBA00000681"/>
    </source>
</evidence>
<keyword evidence="4" id="KW-0732">Signal</keyword>
<dbReference type="Proteomes" id="UP001145072">
    <property type="component" value="Unassembled WGS sequence"/>
</dbReference>
<evidence type="ECO:0000256" key="9">
    <source>
        <dbReference type="RuleBase" id="RU361174"/>
    </source>
</evidence>
<evidence type="ECO:0000259" key="10">
    <source>
        <dbReference type="PROSITE" id="PS51760"/>
    </source>
</evidence>
<reference evidence="11" key="1">
    <citation type="submission" date="2022-06" db="EMBL/GenBank/DDBJ databases">
        <title>Aquibacillus sp. a new bacterium isolated from soil saline samples.</title>
        <authorList>
            <person name="Galisteo C."/>
            <person name="De La Haba R."/>
            <person name="Sanchez-Porro C."/>
            <person name="Ventosa A."/>
        </authorList>
    </citation>
    <scope>NUCLEOTIDE SEQUENCE</scope>
    <source>
        <strain evidence="11">JCM 12387</strain>
    </source>
</reference>
<dbReference type="InterPro" id="IPR001000">
    <property type="entry name" value="GH10_dom"/>
</dbReference>
<dbReference type="InterPro" id="IPR017853">
    <property type="entry name" value="GH"/>
</dbReference>
<dbReference type="EC" id="3.2.1.8" evidence="9"/>
<sequence>MSNEFAHRMARKSIKLVDGSGNPVAGQEVQLNLTNHKFLFGASTFDAVEVANKSVDPDRLAFLEDKMEKFFDVFNSATLPFYWDRFEPKRGKPMTEELQNAAKWLKSRNVTLKGHPLVWHTLTAPWLLDMSNKEILKAQFDRIERDVTDFKGLIDMWDVINEVVIMPIFDKYDNGITRLSQELGRVGIIKEMFAKTREVNPNATLLLNDFNTSINYEILIDGCLNAGVPIDVIGIQSHQHQGYWGREKLEEILDRFSHFGLPIHFTENTLTSGHIMPPEIEDLNDYQIDDWPTTPEFEERQAKEVEEMYSILFKHPLVESITTWKFSDEGAWLGAPAGFLRKDNSPKPSYDVVKRLIKEDWHTNVTVRTDDKGMLTFEGFLGDYDLVCGDKSVSFTLEKESAQDQFTI</sequence>
<accession>A0A9X3WM15</accession>
<evidence type="ECO:0000313" key="12">
    <source>
        <dbReference type="Proteomes" id="UP001145072"/>
    </source>
</evidence>
<keyword evidence="6 9" id="KW-0119">Carbohydrate metabolism</keyword>
<dbReference type="GO" id="GO:0045493">
    <property type="term" value="P:xylan catabolic process"/>
    <property type="evidence" value="ECO:0007669"/>
    <property type="project" value="UniProtKB-KW"/>
</dbReference>
<comment type="similarity">
    <text evidence="2 9">Belongs to the glycosyl hydrolase 10 (cellulase F) family.</text>
</comment>
<keyword evidence="12" id="KW-1185">Reference proteome</keyword>
<comment type="caution">
    <text evidence="11">The sequence shown here is derived from an EMBL/GenBank/DDBJ whole genome shotgun (WGS) entry which is preliminary data.</text>
</comment>
<dbReference type="AlphaFoldDB" id="A0A9X3WM15"/>
<dbReference type="PANTHER" id="PTHR31490">
    <property type="entry name" value="GLYCOSYL HYDROLASE"/>
    <property type="match status" value="1"/>
</dbReference>
<keyword evidence="5 9" id="KW-0378">Hydrolase</keyword>
<evidence type="ECO:0000313" key="11">
    <source>
        <dbReference type="EMBL" id="MDC3422237.1"/>
    </source>
</evidence>
<dbReference type="InterPro" id="IPR044846">
    <property type="entry name" value="GH10"/>
</dbReference>
<evidence type="ECO:0000256" key="6">
    <source>
        <dbReference type="ARBA" id="ARBA00023277"/>
    </source>
</evidence>
<keyword evidence="7 9" id="KW-0326">Glycosidase</keyword>
<dbReference type="SMART" id="SM00633">
    <property type="entry name" value="Glyco_10"/>
    <property type="match status" value="1"/>
</dbReference>
<organism evidence="11 12">
    <name type="scientific">Aquibacillus koreensis</name>
    <dbReference type="NCBI Taxonomy" id="279446"/>
    <lineage>
        <taxon>Bacteria</taxon>
        <taxon>Bacillati</taxon>
        <taxon>Bacillota</taxon>
        <taxon>Bacilli</taxon>
        <taxon>Bacillales</taxon>
        <taxon>Bacillaceae</taxon>
        <taxon>Aquibacillus</taxon>
    </lineage>
</organism>
<dbReference type="Gene3D" id="3.20.20.80">
    <property type="entry name" value="Glycosidases"/>
    <property type="match status" value="1"/>
</dbReference>